<evidence type="ECO:0000256" key="2">
    <source>
        <dbReference type="PROSITE-ProRule" id="PRU00169"/>
    </source>
</evidence>
<dbReference type="Gene3D" id="3.40.50.2300">
    <property type="match status" value="1"/>
</dbReference>
<reference evidence="4 5" key="1">
    <citation type="submission" date="2016-10" db="EMBL/GenBank/DDBJ databases">
        <authorList>
            <person name="de Groot N.N."/>
        </authorList>
    </citation>
    <scope>NUCLEOTIDE SEQUENCE [LARGE SCALE GENOMIC DNA]</scope>
    <source>
        <strain evidence="4 5">DSM 19547</strain>
    </source>
</reference>
<dbReference type="STRING" id="441119.SAMN04488047_1752"/>
<dbReference type="AlphaFoldDB" id="A0A1I5X1P1"/>
<feature type="domain" description="Response regulatory" evidence="3">
    <location>
        <begin position="6"/>
        <end position="120"/>
    </location>
</feature>
<dbReference type="Proteomes" id="UP000199356">
    <property type="component" value="Unassembled WGS sequence"/>
</dbReference>
<dbReference type="EMBL" id="FOXA01000075">
    <property type="protein sequence ID" value="SFQ25879.1"/>
    <property type="molecule type" value="Genomic_DNA"/>
</dbReference>
<protein>
    <submittedName>
        <fullName evidence="4">Response regulator receiver domain-containing protein</fullName>
    </submittedName>
</protein>
<dbReference type="RefSeq" id="WP_093426027.1">
    <property type="nucleotide sequence ID" value="NZ_FOXA01000075.1"/>
</dbReference>
<dbReference type="SMART" id="SM00448">
    <property type="entry name" value="REC"/>
    <property type="match status" value="1"/>
</dbReference>
<evidence type="ECO:0000256" key="1">
    <source>
        <dbReference type="ARBA" id="ARBA00022553"/>
    </source>
</evidence>
<evidence type="ECO:0000259" key="3">
    <source>
        <dbReference type="PROSITE" id="PS50110"/>
    </source>
</evidence>
<dbReference type="Pfam" id="PF00072">
    <property type="entry name" value="Response_reg"/>
    <property type="match status" value="1"/>
</dbReference>
<dbReference type="PANTHER" id="PTHR44591:SF25">
    <property type="entry name" value="CHEMOTAXIS TWO-COMPONENT RESPONSE REGULATOR"/>
    <property type="match status" value="1"/>
</dbReference>
<keyword evidence="1 2" id="KW-0597">Phosphoprotein</keyword>
<dbReference type="PROSITE" id="PS50110">
    <property type="entry name" value="RESPONSE_REGULATORY"/>
    <property type="match status" value="1"/>
</dbReference>
<feature type="modified residue" description="4-aspartylphosphate" evidence="2">
    <location>
        <position position="55"/>
    </location>
</feature>
<dbReference type="InterPro" id="IPR001789">
    <property type="entry name" value="Sig_transdc_resp-reg_receiver"/>
</dbReference>
<accession>A0A1I5X1P1</accession>
<evidence type="ECO:0000313" key="4">
    <source>
        <dbReference type="EMBL" id="SFQ25879.1"/>
    </source>
</evidence>
<dbReference type="SUPFAM" id="SSF52172">
    <property type="entry name" value="CheY-like"/>
    <property type="match status" value="1"/>
</dbReference>
<dbReference type="OrthoDB" id="9782655at2"/>
<gene>
    <name evidence="4" type="ORF">SAMN04488047_1752</name>
</gene>
<name>A0A1I5X1P1_9RHOB</name>
<organism evidence="4 5">
    <name type="scientific">Tranquillimonas alkanivorans</name>
    <dbReference type="NCBI Taxonomy" id="441119"/>
    <lineage>
        <taxon>Bacteria</taxon>
        <taxon>Pseudomonadati</taxon>
        <taxon>Pseudomonadota</taxon>
        <taxon>Alphaproteobacteria</taxon>
        <taxon>Rhodobacterales</taxon>
        <taxon>Roseobacteraceae</taxon>
        <taxon>Tranquillimonas</taxon>
    </lineage>
</organism>
<sequence>MVVPTSICIVENDACLRNMLAELLVADGFQARAFAGATELLASGERQDHACFLIDLQLPGGGGVPLLETVSERWPQAAIVAIMDHGNPDMAIRAFRSGASDFVEKPVKTDELLEVLRRVIARAKRRSARAEPELAPGFATLTLRWPPFSGQCCGAAKLAC</sequence>
<dbReference type="InterPro" id="IPR050595">
    <property type="entry name" value="Bact_response_regulator"/>
</dbReference>
<dbReference type="GO" id="GO:0000160">
    <property type="term" value="P:phosphorelay signal transduction system"/>
    <property type="evidence" value="ECO:0007669"/>
    <property type="project" value="InterPro"/>
</dbReference>
<dbReference type="InterPro" id="IPR011006">
    <property type="entry name" value="CheY-like_superfamily"/>
</dbReference>
<proteinExistence type="predicted"/>
<keyword evidence="5" id="KW-1185">Reference proteome</keyword>
<evidence type="ECO:0000313" key="5">
    <source>
        <dbReference type="Proteomes" id="UP000199356"/>
    </source>
</evidence>
<dbReference type="PANTHER" id="PTHR44591">
    <property type="entry name" value="STRESS RESPONSE REGULATOR PROTEIN 1"/>
    <property type="match status" value="1"/>
</dbReference>